<organism evidence="1 2">
    <name type="scientific">Mesorhizobium neociceri</name>
    <dbReference type="NCBI Taxonomy" id="1307853"/>
    <lineage>
        <taxon>Bacteria</taxon>
        <taxon>Pseudomonadati</taxon>
        <taxon>Pseudomonadota</taxon>
        <taxon>Alphaproteobacteria</taxon>
        <taxon>Hyphomicrobiales</taxon>
        <taxon>Phyllobacteriaceae</taxon>
        <taxon>Mesorhizobium</taxon>
    </lineage>
</organism>
<sequence length="67" mass="7385">MIDRYTKAVLTLIGVMLCVISIQLSFRDAIAQIQNCGSSAQTACFVTTQSLGYGDRKTWVNIVDIKN</sequence>
<proteinExistence type="predicted"/>
<protein>
    <submittedName>
        <fullName evidence="1">Uncharacterized protein</fullName>
    </submittedName>
</protein>
<reference evidence="1 2" key="1">
    <citation type="submission" date="2020-07" db="EMBL/GenBank/DDBJ databases">
        <title>Definition of the novel symbiovar canariense within Mesorhizobium novociceri, a new species of genus Mesorhizobium nodulating Cicer canariense in the Caldera de Taburiente National Park (La Palma, Canary Islands).</title>
        <authorList>
            <person name="Leon-Barrios M."/>
            <person name="Perez-Yepez J."/>
            <person name="Flores-Felix J.D."/>
            <person name="Ramirez-Baena M.H."/>
            <person name="Pulido-Suarez L."/>
            <person name="Igual J.M."/>
            <person name="Velazquez E."/>
            <person name="Peix A."/>
        </authorList>
    </citation>
    <scope>NUCLEOTIDE SEQUENCE [LARGE SCALE GENOMIC DNA]</scope>
    <source>
        <strain evidence="1 2">CCANP35</strain>
    </source>
</reference>
<evidence type="ECO:0000313" key="1">
    <source>
        <dbReference type="EMBL" id="MBA1142575.1"/>
    </source>
</evidence>
<name>A0A838B804_9HYPH</name>
<gene>
    <name evidence="1" type="ORF">H0241_20340</name>
</gene>
<accession>A0A838B804</accession>
<dbReference type="Proteomes" id="UP000558284">
    <property type="component" value="Unassembled WGS sequence"/>
</dbReference>
<evidence type="ECO:0000313" key="2">
    <source>
        <dbReference type="Proteomes" id="UP000558284"/>
    </source>
</evidence>
<dbReference type="RefSeq" id="WP_181059501.1">
    <property type="nucleotide sequence ID" value="NZ_JACDTY010000010.1"/>
</dbReference>
<dbReference type="AlphaFoldDB" id="A0A838B804"/>
<keyword evidence="2" id="KW-1185">Reference proteome</keyword>
<comment type="caution">
    <text evidence="1">The sequence shown here is derived from an EMBL/GenBank/DDBJ whole genome shotgun (WGS) entry which is preliminary data.</text>
</comment>
<dbReference type="EMBL" id="JACDTY010000010">
    <property type="protein sequence ID" value="MBA1142575.1"/>
    <property type="molecule type" value="Genomic_DNA"/>
</dbReference>